<dbReference type="InterPro" id="IPR000073">
    <property type="entry name" value="AB_hydrolase_1"/>
</dbReference>
<dbReference type="Proteomes" id="UP001500368">
    <property type="component" value="Unassembled WGS sequence"/>
</dbReference>
<evidence type="ECO:0000259" key="1">
    <source>
        <dbReference type="SMART" id="SM00824"/>
    </source>
</evidence>
<dbReference type="Gene3D" id="3.40.50.1820">
    <property type="entry name" value="alpha/beta hydrolase"/>
    <property type="match status" value="1"/>
</dbReference>
<keyword evidence="2" id="KW-0378">Hydrolase</keyword>
<dbReference type="PANTHER" id="PTHR43798">
    <property type="entry name" value="MONOACYLGLYCEROL LIPASE"/>
    <property type="match status" value="1"/>
</dbReference>
<proteinExistence type="predicted"/>
<reference evidence="3" key="1">
    <citation type="journal article" date="2019" name="Int. J. Syst. Evol. Microbiol.">
        <title>The Global Catalogue of Microorganisms (GCM) 10K type strain sequencing project: providing services to taxonomists for standard genome sequencing and annotation.</title>
        <authorList>
            <consortium name="The Broad Institute Genomics Platform"/>
            <consortium name="The Broad Institute Genome Sequencing Center for Infectious Disease"/>
            <person name="Wu L."/>
            <person name="Ma J."/>
        </authorList>
    </citation>
    <scope>NUCLEOTIDE SEQUENCE [LARGE SCALE GENOMIC DNA]</scope>
    <source>
        <strain evidence="3">JCM 19129</strain>
    </source>
</reference>
<dbReference type="SUPFAM" id="SSF53474">
    <property type="entry name" value="alpha/beta-Hydrolases"/>
    <property type="match status" value="1"/>
</dbReference>
<dbReference type="SMART" id="SM00824">
    <property type="entry name" value="PKS_TE"/>
    <property type="match status" value="1"/>
</dbReference>
<feature type="domain" description="Thioesterase TesA-like" evidence="1">
    <location>
        <begin position="2"/>
        <end position="209"/>
    </location>
</feature>
<gene>
    <name evidence="2" type="ORF">GCM10025790_12290</name>
</gene>
<sequence>MSAEYFLPFAHALSATHDVYALDLPGYGRTPKPARALTVPELSEVVADVIAALQLQAPVVVGHSMGCQIVTNLVASHPGLCAGYILIGPTVDPEARSLPGQAFRLLRDMLREPPSSNAVVLRSYFQMGPLRYLRTAKYMLADHTEEAIPQCQVPGLVVRGARDPIASSEWVRELVQLAPDGALVEIPGGPHAVQHNRAAQLAAACLPFLNAVNDQRPGSQSATPKP</sequence>
<comment type="caution">
    <text evidence="2">The sequence shown here is derived from an EMBL/GenBank/DDBJ whole genome shotgun (WGS) entry which is preliminary data.</text>
</comment>
<dbReference type="InterPro" id="IPR029058">
    <property type="entry name" value="AB_hydrolase_fold"/>
</dbReference>
<organism evidence="2 3">
    <name type="scientific">Nesterenkonia rhizosphaerae</name>
    <dbReference type="NCBI Taxonomy" id="1348272"/>
    <lineage>
        <taxon>Bacteria</taxon>
        <taxon>Bacillati</taxon>
        <taxon>Actinomycetota</taxon>
        <taxon>Actinomycetes</taxon>
        <taxon>Micrococcales</taxon>
        <taxon>Micrococcaceae</taxon>
        <taxon>Nesterenkonia</taxon>
    </lineage>
</organism>
<accession>A0ABP9FVT1</accession>
<protein>
    <submittedName>
        <fullName evidence="2">Alpha/beta hydrolase</fullName>
    </submittedName>
</protein>
<evidence type="ECO:0000313" key="3">
    <source>
        <dbReference type="Proteomes" id="UP001500368"/>
    </source>
</evidence>
<keyword evidence="3" id="KW-1185">Reference proteome</keyword>
<dbReference type="InterPro" id="IPR050266">
    <property type="entry name" value="AB_hydrolase_sf"/>
</dbReference>
<name>A0ABP9FVT1_9MICC</name>
<dbReference type="PANTHER" id="PTHR43798:SF5">
    <property type="entry name" value="MONOACYLGLYCEROL LIPASE ABHD6"/>
    <property type="match status" value="1"/>
</dbReference>
<dbReference type="EMBL" id="BAABLW010000007">
    <property type="protein sequence ID" value="GAA4918250.1"/>
    <property type="molecule type" value="Genomic_DNA"/>
</dbReference>
<dbReference type="GO" id="GO:0016787">
    <property type="term" value="F:hydrolase activity"/>
    <property type="evidence" value="ECO:0007669"/>
    <property type="project" value="UniProtKB-KW"/>
</dbReference>
<dbReference type="InterPro" id="IPR020802">
    <property type="entry name" value="TesA-like"/>
</dbReference>
<dbReference type="Pfam" id="PF12697">
    <property type="entry name" value="Abhydrolase_6"/>
    <property type="match status" value="1"/>
</dbReference>
<evidence type="ECO:0000313" key="2">
    <source>
        <dbReference type="EMBL" id="GAA4918250.1"/>
    </source>
</evidence>